<evidence type="ECO:0000313" key="2">
    <source>
        <dbReference type="Proteomes" id="UP000239434"/>
    </source>
</evidence>
<name>A0A2S9INT9_9HYPH</name>
<comment type="caution">
    <text evidence="1">The sequence shown here is derived from an EMBL/GenBank/DDBJ whole genome shotgun (WGS) entry which is preliminary data.</text>
</comment>
<accession>A0A2S9INT9</accession>
<evidence type="ECO:0000313" key="1">
    <source>
        <dbReference type="EMBL" id="PRD42188.1"/>
    </source>
</evidence>
<evidence type="ECO:0008006" key="3">
    <source>
        <dbReference type="Google" id="ProtNLM"/>
    </source>
</evidence>
<dbReference type="AlphaFoldDB" id="A0A2S9INT9"/>
<dbReference type="Proteomes" id="UP000239434">
    <property type="component" value="Unassembled WGS sequence"/>
</dbReference>
<dbReference type="CDD" id="cd19958">
    <property type="entry name" value="pyocin_knob"/>
    <property type="match status" value="1"/>
</dbReference>
<protein>
    <recommendedName>
        <fullName evidence="3">Phage tail protein</fullName>
    </recommendedName>
</protein>
<proteinExistence type="predicted"/>
<dbReference type="RefSeq" id="WP_105743152.1">
    <property type="nucleotide sequence ID" value="NZ_PVBR01000013.1"/>
</dbReference>
<sequence length="373" mass="38636">MAIRPDWDVGTITLTAGQTAFTTSGSALLTAGVEAGDMIITPSGNALIIGATPTQQNAGVLFLPCPAAAAGTNMPLRIRFQPDGSRFQAAYRIVADLLDSGNLEALAALVGAADTLPYFTGPGAMDLTALTAFGRSLIGASNGGDAYSALGEVPGAQIPPRIGTITPGAADLNAITESGFYGADGGTLNRPGDAGNWVVLHMARVTTVHAQLAISRSNDNLANGIQYRFYNATSWSAWVSVFTQASIIGTVSQSGGVPTGALIERGSNANGTYTRYADGTQECIFVRDQSSENWNVASGGLFIGPLYFWTFPAAFSDGSPFVVGSTSRSGNEARGVTVRNVITSGANMYPWSSASITAGPSKLVTYYASGRWF</sequence>
<keyword evidence="2" id="KW-1185">Reference proteome</keyword>
<gene>
    <name evidence="1" type="ORF">C5748_17130</name>
</gene>
<dbReference type="EMBL" id="PVBR01000013">
    <property type="protein sequence ID" value="PRD42188.1"/>
    <property type="molecule type" value="Genomic_DNA"/>
</dbReference>
<organism evidence="1 2">
    <name type="scientific">Phyllobacterium phragmitis</name>
    <dbReference type="NCBI Taxonomy" id="2670329"/>
    <lineage>
        <taxon>Bacteria</taxon>
        <taxon>Pseudomonadati</taxon>
        <taxon>Pseudomonadota</taxon>
        <taxon>Alphaproteobacteria</taxon>
        <taxon>Hyphomicrobiales</taxon>
        <taxon>Phyllobacteriaceae</taxon>
        <taxon>Phyllobacterium</taxon>
    </lineage>
</organism>
<reference evidence="1 2" key="1">
    <citation type="submission" date="2018-02" db="EMBL/GenBank/DDBJ databases">
        <title>The draft genome of Phyllobacterium sp. 1N-3.</title>
        <authorList>
            <person name="Liu L."/>
            <person name="Li L."/>
            <person name="Zhang X."/>
            <person name="Wang T."/>
            <person name="Liang L."/>
        </authorList>
    </citation>
    <scope>NUCLEOTIDE SEQUENCE [LARGE SCALE GENOMIC DNA]</scope>
    <source>
        <strain evidence="1 2">1N-3</strain>
    </source>
</reference>